<organism evidence="9">
    <name type="scientific">Catharanthus roseus</name>
    <name type="common">Madagascar periwinkle</name>
    <name type="synonym">Vinca rosea</name>
    <dbReference type="NCBI Taxonomy" id="4058"/>
    <lineage>
        <taxon>Eukaryota</taxon>
        <taxon>Viridiplantae</taxon>
        <taxon>Streptophyta</taxon>
        <taxon>Embryophyta</taxon>
        <taxon>Tracheophyta</taxon>
        <taxon>Spermatophyta</taxon>
        <taxon>Magnoliopsida</taxon>
        <taxon>eudicotyledons</taxon>
        <taxon>Gunneridae</taxon>
        <taxon>Pentapetalae</taxon>
        <taxon>asterids</taxon>
        <taxon>lamiids</taxon>
        <taxon>Gentianales</taxon>
        <taxon>Apocynaceae</taxon>
        <taxon>Rauvolfioideae</taxon>
        <taxon>Vinceae</taxon>
        <taxon>Catharanthinae</taxon>
        <taxon>Catharanthus</taxon>
    </lineage>
</organism>
<dbReference type="SUPFAM" id="SSF118290">
    <property type="entry name" value="WRKY DNA-binding domain"/>
    <property type="match status" value="1"/>
</dbReference>
<dbReference type="SMART" id="SM00774">
    <property type="entry name" value="WRKY"/>
    <property type="match status" value="1"/>
</dbReference>
<proteinExistence type="evidence at transcript level"/>
<comment type="similarity">
    <text evidence="6">Belongs to the WRKY group II-e family.</text>
</comment>
<dbReference type="InterPro" id="IPR003657">
    <property type="entry name" value="WRKY_dom"/>
</dbReference>
<name>K7PDM8_CATRO</name>
<evidence type="ECO:0000256" key="5">
    <source>
        <dbReference type="ARBA" id="ARBA00023242"/>
    </source>
</evidence>
<dbReference type="GO" id="GO:0003700">
    <property type="term" value="F:DNA-binding transcription factor activity"/>
    <property type="evidence" value="ECO:0007669"/>
    <property type="project" value="InterPro"/>
</dbReference>
<evidence type="ECO:0000256" key="2">
    <source>
        <dbReference type="ARBA" id="ARBA00023015"/>
    </source>
</evidence>
<dbReference type="Pfam" id="PF03106">
    <property type="entry name" value="WRKY"/>
    <property type="match status" value="1"/>
</dbReference>
<keyword evidence="2" id="KW-0805">Transcription regulation</keyword>
<reference evidence="9" key="1">
    <citation type="submission" date="2011-10" db="EMBL/GenBank/DDBJ databases">
        <title>Isolation of WRKY transcription factors in Catharanthus roseus.</title>
        <authorList>
            <person name="Ginis O."/>
            <person name="Courtois M."/>
            <person name="Oudin A."/>
        </authorList>
    </citation>
    <scope>NUCLEOTIDE SEQUENCE</scope>
</reference>
<dbReference type="AlphaFoldDB" id="K7PDM8"/>
<dbReference type="Gene3D" id="2.20.25.80">
    <property type="entry name" value="WRKY domain"/>
    <property type="match status" value="1"/>
</dbReference>
<accession>K7PDM8</accession>
<sequence length="304" mass="33959">MMSGFEDNWGLQAIVGGKSFSSAISALPIPNSSCYSIMDHMSEHRDLANNFPDLFETMFTDDDRLEQLYKPFYPVVSSDSSSESITQQVEEKLFVEEDEKKSNFCPVESATTVDYVPKYKRRKNQQKKVVIQVTAEDLSSDKWAWRKYGQKPIKGSPYPRSYYRCSSSKGCLARKQVEQSCKDPSIFIVTYTAEHSHSQPTKKNALAGTVRHKFPNPKTPSKATSSSSKLVAKAKDSSSSVPSPLIPSVENVKQEMMSIEEDDNNIIFSGVKLDDEFFSGLEDLDELISELGMGCGSSKLFPTS</sequence>
<dbReference type="PROSITE" id="PS50811">
    <property type="entry name" value="WRKY"/>
    <property type="match status" value="1"/>
</dbReference>
<evidence type="ECO:0000313" key="9">
    <source>
        <dbReference type="EMBL" id="AFK88675.1"/>
    </source>
</evidence>
<evidence type="ECO:0000256" key="6">
    <source>
        <dbReference type="ARBA" id="ARBA00060761"/>
    </source>
</evidence>
<keyword evidence="5" id="KW-0539">Nucleus</keyword>
<dbReference type="GO" id="GO:0000976">
    <property type="term" value="F:transcription cis-regulatory region binding"/>
    <property type="evidence" value="ECO:0007669"/>
    <property type="project" value="TreeGrafter"/>
</dbReference>
<keyword evidence="3" id="KW-0238">DNA-binding</keyword>
<dbReference type="InterPro" id="IPR044810">
    <property type="entry name" value="WRKY_plant"/>
</dbReference>
<dbReference type="EMBL" id="JN848520">
    <property type="protein sequence ID" value="AFK88675.1"/>
    <property type="molecule type" value="mRNA"/>
</dbReference>
<evidence type="ECO:0000256" key="7">
    <source>
        <dbReference type="SAM" id="MobiDB-lite"/>
    </source>
</evidence>
<evidence type="ECO:0000259" key="8">
    <source>
        <dbReference type="PROSITE" id="PS50811"/>
    </source>
</evidence>
<dbReference type="InterPro" id="IPR036576">
    <property type="entry name" value="WRKY_dom_sf"/>
</dbReference>
<evidence type="ECO:0000256" key="4">
    <source>
        <dbReference type="ARBA" id="ARBA00023163"/>
    </source>
</evidence>
<dbReference type="PANTHER" id="PTHR32096">
    <property type="entry name" value="WRKY TRANSCRIPTION FACTOR 30-RELATED-RELATED"/>
    <property type="match status" value="1"/>
</dbReference>
<keyword evidence="4" id="KW-0804">Transcription</keyword>
<feature type="domain" description="WRKY" evidence="8">
    <location>
        <begin position="134"/>
        <end position="200"/>
    </location>
</feature>
<feature type="region of interest" description="Disordered" evidence="7">
    <location>
        <begin position="198"/>
        <end position="246"/>
    </location>
</feature>
<feature type="compositionally biased region" description="Low complexity" evidence="7">
    <location>
        <begin position="219"/>
        <end position="246"/>
    </location>
</feature>
<evidence type="ECO:0000256" key="3">
    <source>
        <dbReference type="ARBA" id="ARBA00023125"/>
    </source>
</evidence>
<comment type="subcellular location">
    <subcellularLocation>
        <location evidence="1">Nucleus</location>
    </subcellularLocation>
</comment>
<dbReference type="PANTHER" id="PTHR32096:SF80">
    <property type="entry name" value="WRKY TRANSCRIPTION FACTOR 27-RELATED"/>
    <property type="match status" value="1"/>
</dbReference>
<evidence type="ECO:0000256" key="1">
    <source>
        <dbReference type="ARBA" id="ARBA00004123"/>
    </source>
</evidence>
<dbReference type="FunFam" id="2.20.25.80:FF:000007">
    <property type="entry name" value="WRKY transcription factor 22"/>
    <property type="match status" value="1"/>
</dbReference>
<dbReference type="GO" id="GO:0005634">
    <property type="term" value="C:nucleus"/>
    <property type="evidence" value="ECO:0007669"/>
    <property type="project" value="UniProtKB-SubCell"/>
</dbReference>
<protein>
    <submittedName>
        <fullName evidence="9">WRKY22</fullName>
    </submittedName>
</protein>